<dbReference type="Gene3D" id="1.10.60.30">
    <property type="entry name" value="PSPTO4464-like domains"/>
    <property type="match status" value="2"/>
</dbReference>
<evidence type="ECO:0000313" key="7">
    <source>
        <dbReference type="Proteomes" id="UP001297581"/>
    </source>
</evidence>
<evidence type="ECO:0000256" key="2">
    <source>
        <dbReference type="ARBA" id="ARBA00022517"/>
    </source>
</evidence>
<keyword evidence="7" id="KW-1185">Reference proteome</keyword>
<dbReference type="RefSeq" id="WP_240591979.1">
    <property type="nucleotide sequence ID" value="NZ_JAKUDL010000006.1"/>
</dbReference>
<dbReference type="Proteomes" id="UP001297581">
    <property type="component" value="Unassembled WGS sequence"/>
</dbReference>
<dbReference type="EMBL" id="JAKUDL010000006">
    <property type="protein sequence ID" value="MCH4295861.1"/>
    <property type="molecule type" value="Genomic_DNA"/>
</dbReference>
<evidence type="ECO:0000256" key="3">
    <source>
        <dbReference type="ARBA" id="ARBA00022730"/>
    </source>
</evidence>
<evidence type="ECO:0000256" key="1">
    <source>
        <dbReference type="ARBA" id="ARBA00022490"/>
    </source>
</evidence>
<dbReference type="GO" id="GO:1902626">
    <property type="term" value="P:assembly of large subunit precursor of preribosome"/>
    <property type="evidence" value="ECO:0007669"/>
    <property type="project" value="UniProtKB-UniRule"/>
</dbReference>
<dbReference type="AlphaFoldDB" id="A0AAJ1BJJ2"/>
<protein>
    <recommendedName>
        <fullName evidence="5">Dual-action ribosomal maturation protein DarP</fullName>
    </recommendedName>
    <alternativeName>
        <fullName evidence="5">Large ribosomal subunit assembly factor DarP</fullName>
    </alternativeName>
</protein>
<gene>
    <name evidence="5" type="primary">darP</name>
    <name evidence="6" type="ORF">MJ923_16265</name>
</gene>
<dbReference type="PIRSF" id="PIRSF016183">
    <property type="entry name" value="UCP016183"/>
    <property type="match status" value="1"/>
</dbReference>
<comment type="caution">
    <text evidence="6">The sequence shown here is derived from an EMBL/GenBank/DDBJ whole genome shotgun (WGS) entry which is preliminary data.</text>
</comment>
<name>A0AAJ1BJJ2_9GAMM</name>
<dbReference type="Pfam" id="PF04751">
    <property type="entry name" value="DarP"/>
    <property type="match status" value="1"/>
</dbReference>
<dbReference type="CDD" id="cd16331">
    <property type="entry name" value="YjgA-like"/>
    <property type="match status" value="1"/>
</dbReference>
<dbReference type="GO" id="GO:0005829">
    <property type="term" value="C:cytosol"/>
    <property type="evidence" value="ECO:0007669"/>
    <property type="project" value="TreeGrafter"/>
</dbReference>
<dbReference type="PANTHER" id="PTHR38101:SF1">
    <property type="entry name" value="UPF0307 PROTEIN YJGA"/>
    <property type="match status" value="1"/>
</dbReference>
<comment type="similarity">
    <text evidence="5">Belongs to the DarP family.</text>
</comment>
<organism evidence="6 7">
    <name type="scientific">Shewanella zhuhaiensis</name>
    <dbReference type="NCBI Taxonomy" id="2919576"/>
    <lineage>
        <taxon>Bacteria</taxon>
        <taxon>Pseudomonadati</taxon>
        <taxon>Pseudomonadota</taxon>
        <taxon>Gammaproteobacteria</taxon>
        <taxon>Alteromonadales</taxon>
        <taxon>Shewanellaceae</taxon>
        <taxon>Shewanella</taxon>
    </lineage>
</organism>
<dbReference type="HAMAP" id="MF_00765">
    <property type="entry name" value="DarP"/>
    <property type="match status" value="1"/>
</dbReference>
<dbReference type="GO" id="GO:0019843">
    <property type="term" value="F:rRNA binding"/>
    <property type="evidence" value="ECO:0007669"/>
    <property type="project" value="UniProtKB-UniRule"/>
</dbReference>
<comment type="function">
    <text evidence="5">Member of a network of 50S ribosomal subunit biogenesis factors which assembles along the 30S-50S interface, preventing incorrect 23S rRNA structures from forming. Promotes peptidyl transferase center (PTC) maturation.</text>
</comment>
<sequence>MNVVGDPENFKQPYDEDEDYISKTSFKKESHAAQELGKRLLSLSKSQLDKLELDESLLDALIAAKKIKPNTEAHRRQVQFIGKLMRNLDSEAITAALDKVTNRNNSEAARVHVLEKVRDRLLSEGDAEIQALIEAHPALERQKLRQLVRALAKEVAAEAAKEEPDPARALESKAAKELHKYLREGMAE</sequence>
<dbReference type="SUPFAM" id="SSF158710">
    <property type="entry name" value="PSPTO4464-like"/>
    <property type="match status" value="1"/>
</dbReference>
<comment type="subcellular location">
    <subcellularLocation>
        <location evidence="5">Cytoplasm</location>
    </subcellularLocation>
    <text evidence="5">Associates with late stage pre-50S ribosomal subunits.</text>
</comment>
<keyword evidence="1 5" id="KW-0963">Cytoplasm</keyword>
<accession>A0AAJ1BJJ2</accession>
<dbReference type="InterPro" id="IPR023153">
    <property type="entry name" value="DarP_sf"/>
</dbReference>
<evidence type="ECO:0000256" key="4">
    <source>
        <dbReference type="ARBA" id="ARBA00022884"/>
    </source>
</evidence>
<proteinExistence type="inferred from homology"/>
<keyword evidence="2 5" id="KW-0690">Ribosome biogenesis</keyword>
<keyword evidence="4 5" id="KW-0694">RNA-binding</keyword>
<dbReference type="InterPro" id="IPR006839">
    <property type="entry name" value="DarP"/>
</dbReference>
<reference evidence="6 7" key="1">
    <citation type="submission" date="2022-02" db="EMBL/GenBank/DDBJ databases">
        <title>The genome sequence of Shewanella sp. 3B26.</title>
        <authorList>
            <person name="Du J."/>
        </authorList>
    </citation>
    <scope>NUCLEOTIDE SEQUENCE [LARGE SCALE GENOMIC DNA]</scope>
    <source>
        <strain evidence="6 7">3B26</strain>
    </source>
</reference>
<evidence type="ECO:0000256" key="5">
    <source>
        <dbReference type="HAMAP-Rule" id="MF_00765"/>
    </source>
</evidence>
<dbReference type="PANTHER" id="PTHR38101">
    <property type="entry name" value="UPF0307 PROTEIN YJGA"/>
    <property type="match status" value="1"/>
</dbReference>
<dbReference type="GO" id="GO:0043022">
    <property type="term" value="F:ribosome binding"/>
    <property type="evidence" value="ECO:0007669"/>
    <property type="project" value="UniProtKB-UniRule"/>
</dbReference>
<evidence type="ECO:0000313" key="6">
    <source>
        <dbReference type="EMBL" id="MCH4295861.1"/>
    </source>
</evidence>
<keyword evidence="3 5" id="KW-0699">rRNA-binding</keyword>
<dbReference type="NCBIfam" id="NF003593">
    <property type="entry name" value="PRK05255.1-1"/>
    <property type="match status" value="1"/>
</dbReference>